<dbReference type="InterPro" id="IPR039682">
    <property type="entry name" value="Sec8/EXOC4"/>
</dbReference>
<keyword evidence="1" id="KW-0813">Transport</keyword>
<dbReference type="EMBL" id="LSSK01000149">
    <property type="protein sequence ID" value="OMH84785.1"/>
    <property type="molecule type" value="Genomic_DNA"/>
</dbReference>
<dbReference type="Proteomes" id="UP000188320">
    <property type="component" value="Unassembled WGS sequence"/>
</dbReference>
<evidence type="ECO:0000313" key="4">
    <source>
        <dbReference type="Proteomes" id="UP000188320"/>
    </source>
</evidence>
<dbReference type="AlphaFoldDB" id="A0A1R1PUX6"/>
<gene>
    <name evidence="3" type="ORF">AX774_g1692</name>
</gene>
<dbReference type="OrthoDB" id="272977at2759"/>
<dbReference type="GO" id="GO:0006612">
    <property type="term" value="P:protein targeting to membrane"/>
    <property type="evidence" value="ECO:0007669"/>
    <property type="project" value="UniProtKB-UniRule"/>
</dbReference>
<name>A0A1R1PUX6_ZANCU</name>
<proteinExistence type="inferred from homology"/>
<sequence length="408" mass="45141">MIEANKGSKTSSKTVRGSRVLKGQVLGMGEEIKRRVVDVAAVDQYLEQDKSIEELVLVQPSIELAPILFLAAVRFVADISSKMDQEENNGENRLKLQEKVQERDRVKLKVKGKPMSKYGVFLQQFYQQVLIPEAERQTMQRFYRELGRDDAFVTASYKEIGSVVFSGGMNVVPIVGEYEEMMQKLAVNSVMVVGSDIGVDEALRWSVLVDTSKHYYERCLLKFQDVVSVSSANTTSSTLSEMGIGGGNGGGGLDLSEDYSGNSNSSGKGGEDVGEDKKYTSAIWALSNGLGYNVIFGGLSAIMAHFLIYNSRHLKKYSADGNKKMQRNILALQQNLTSIGLLDSADGLDRAMTFYILYDRGIDGIISHINQNGLIFGRDDYRRLVDLYVRNNSANKASLDLLNSLLTK</sequence>
<keyword evidence="1" id="KW-0268">Exocytosis</keyword>
<dbReference type="PANTHER" id="PTHR14146">
    <property type="entry name" value="EXOCYST COMPLEX COMPONENT 4"/>
    <property type="match status" value="1"/>
</dbReference>
<dbReference type="GO" id="GO:0006893">
    <property type="term" value="P:Golgi to plasma membrane transport"/>
    <property type="evidence" value="ECO:0007669"/>
    <property type="project" value="TreeGrafter"/>
</dbReference>
<dbReference type="GO" id="GO:0015031">
    <property type="term" value="P:protein transport"/>
    <property type="evidence" value="ECO:0007669"/>
    <property type="project" value="UniProtKB-KW"/>
</dbReference>
<evidence type="ECO:0000256" key="2">
    <source>
        <dbReference type="SAM" id="MobiDB-lite"/>
    </source>
</evidence>
<evidence type="ECO:0000256" key="1">
    <source>
        <dbReference type="RuleBase" id="RU367079"/>
    </source>
</evidence>
<protein>
    <recommendedName>
        <fullName evidence="1">Exocyst complex component Sec8</fullName>
    </recommendedName>
</protein>
<dbReference type="PANTHER" id="PTHR14146:SF0">
    <property type="entry name" value="EXOCYST COMPLEX COMPONENT 4"/>
    <property type="match status" value="1"/>
</dbReference>
<comment type="caution">
    <text evidence="3">The sequence shown here is derived from an EMBL/GenBank/DDBJ whole genome shotgun (WGS) entry which is preliminary data.</text>
</comment>
<evidence type="ECO:0000313" key="3">
    <source>
        <dbReference type="EMBL" id="OMH84785.1"/>
    </source>
</evidence>
<keyword evidence="4" id="KW-1185">Reference proteome</keyword>
<feature type="region of interest" description="Disordered" evidence="2">
    <location>
        <begin position="255"/>
        <end position="274"/>
    </location>
</feature>
<organism evidence="3 4">
    <name type="scientific">Zancudomyces culisetae</name>
    <name type="common">Gut fungus</name>
    <name type="synonym">Smittium culisetae</name>
    <dbReference type="NCBI Taxonomy" id="1213189"/>
    <lineage>
        <taxon>Eukaryota</taxon>
        <taxon>Fungi</taxon>
        <taxon>Fungi incertae sedis</taxon>
        <taxon>Zoopagomycota</taxon>
        <taxon>Kickxellomycotina</taxon>
        <taxon>Harpellomycetes</taxon>
        <taxon>Harpellales</taxon>
        <taxon>Legeriomycetaceae</taxon>
        <taxon>Zancudomyces</taxon>
    </lineage>
</organism>
<comment type="function">
    <text evidence="1">Component of the exocyst complex involved in the docking of exocytic vesicles with fusion sites on the plasma membrane.</text>
</comment>
<accession>A0A1R1PUX6</accession>
<keyword evidence="1" id="KW-0653">Protein transport</keyword>
<dbReference type="GO" id="GO:0090522">
    <property type="term" value="P:vesicle tethering involved in exocytosis"/>
    <property type="evidence" value="ECO:0007669"/>
    <property type="project" value="UniProtKB-UniRule"/>
</dbReference>
<reference evidence="4" key="1">
    <citation type="submission" date="2017-01" db="EMBL/GenBank/DDBJ databases">
        <authorList>
            <person name="Wang Y."/>
            <person name="White M."/>
            <person name="Kvist S."/>
            <person name="Moncalvo J.-M."/>
        </authorList>
    </citation>
    <scope>NUCLEOTIDE SEQUENCE [LARGE SCALE GENOMIC DNA]</scope>
    <source>
        <strain evidence="4">COL-18-3</strain>
    </source>
</reference>
<comment type="similarity">
    <text evidence="1">Belongs to the SEC8 family.</text>
</comment>
<dbReference type="GO" id="GO:0000145">
    <property type="term" value="C:exocyst"/>
    <property type="evidence" value="ECO:0007669"/>
    <property type="project" value="UniProtKB-UniRule"/>
</dbReference>